<dbReference type="AlphaFoldDB" id="A0A0V1FFP8"/>
<dbReference type="OrthoDB" id="5918705at2759"/>
<organism evidence="1 2">
    <name type="scientific">Trichinella pseudospiralis</name>
    <name type="common">Parasitic roundworm</name>
    <dbReference type="NCBI Taxonomy" id="6337"/>
    <lineage>
        <taxon>Eukaryota</taxon>
        <taxon>Metazoa</taxon>
        <taxon>Ecdysozoa</taxon>
        <taxon>Nematoda</taxon>
        <taxon>Enoplea</taxon>
        <taxon>Dorylaimia</taxon>
        <taxon>Trichinellida</taxon>
        <taxon>Trichinellidae</taxon>
        <taxon>Trichinella</taxon>
    </lineage>
</organism>
<sequence>MNVGGIQRRVLVDTGCSVCVAHASCCRSWRKENVAITTMCGQAIGCEGTGVVQRRPRGKGPVEVEMIVV</sequence>
<reference evidence="1 2" key="1">
    <citation type="submission" date="2015-01" db="EMBL/GenBank/DDBJ databases">
        <title>Evolution of Trichinella species and genotypes.</title>
        <authorList>
            <person name="Korhonen P.K."/>
            <person name="Edoardo P."/>
            <person name="Giuseppe L.R."/>
            <person name="Gasser R.B."/>
        </authorList>
    </citation>
    <scope>NUCLEOTIDE SEQUENCE [LARGE SCALE GENOMIC DNA]</scope>
    <source>
        <strain evidence="1">ISS470</strain>
    </source>
</reference>
<keyword evidence="2" id="KW-1185">Reference proteome</keyword>
<evidence type="ECO:0000313" key="1">
    <source>
        <dbReference type="EMBL" id="KRY84782.1"/>
    </source>
</evidence>
<protein>
    <recommendedName>
        <fullName evidence="3">Peptidase A2 domain-containing protein</fullName>
    </recommendedName>
</protein>
<comment type="caution">
    <text evidence="1">The sequence shown here is derived from an EMBL/GenBank/DDBJ whole genome shotgun (WGS) entry which is preliminary data.</text>
</comment>
<gene>
    <name evidence="1" type="ORF">T4D_12964</name>
</gene>
<evidence type="ECO:0000313" key="2">
    <source>
        <dbReference type="Proteomes" id="UP000054995"/>
    </source>
</evidence>
<evidence type="ECO:0008006" key="3">
    <source>
        <dbReference type="Google" id="ProtNLM"/>
    </source>
</evidence>
<accession>A0A0V1FFP8</accession>
<name>A0A0V1FFP8_TRIPS</name>
<dbReference type="Proteomes" id="UP000054995">
    <property type="component" value="Unassembled WGS sequence"/>
</dbReference>
<dbReference type="EMBL" id="JYDT01000106">
    <property type="protein sequence ID" value="KRY84782.1"/>
    <property type="molecule type" value="Genomic_DNA"/>
</dbReference>
<proteinExistence type="predicted"/>